<evidence type="ECO:0000256" key="1">
    <source>
        <dbReference type="SAM" id="MobiDB-lite"/>
    </source>
</evidence>
<dbReference type="EMBL" id="LWSA01000156">
    <property type="protein sequence ID" value="OCX71838.1"/>
    <property type="molecule type" value="Genomic_DNA"/>
</dbReference>
<comment type="caution">
    <text evidence="3">The sequence shown here is derived from an EMBL/GenBank/DDBJ whole genome shotgun (WGS) entry which is preliminary data.</text>
</comment>
<gene>
    <name evidence="3" type="ORF">A6P07_11260</name>
</gene>
<dbReference type="Pfam" id="PF13604">
    <property type="entry name" value="AAA_30"/>
    <property type="match status" value="1"/>
</dbReference>
<evidence type="ECO:0000313" key="3">
    <source>
        <dbReference type="EMBL" id="OCX71838.1"/>
    </source>
</evidence>
<evidence type="ECO:0000259" key="2">
    <source>
        <dbReference type="SMART" id="SM00382"/>
    </source>
</evidence>
<dbReference type="InterPro" id="IPR014059">
    <property type="entry name" value="TraI/TrwC_relax"/>
</dbReference>
<dbReference type="AlphaFoldDB" id="A0A1C2I793"/>
<feature type="region of interest" description="Disordered" evidence="1">
    <location>
        <begin position="461"/>
        <end position="492"/>
    </location>
</feature>
<feature type="non-terminal residue" evidence="3">
    <location>
        <position position="777"/>
    </location>
</feature>
<feature type="region of interest" description="Disordered" evidence="1">
    <location>
        <begin position="310"/>
        <end position="337"/>
    </location>
</feature>
<organism evidence="3 4">
    <name type="scientific">Acidithiobacillus thiooxidans</name>
    <name type="common">Thiobacillus thiooxidans</name>
    <dbReference type="NCBI Taxonomy" id="930"/>
    <lineage>
        <taxon>Bacteria</taxon>
        <taxon>Pseudomonadati</taxon>
        <taxon>Pseudomonadota</taxon>
        <taxon>Acidithiobacillia</taxon>
        <taxon>Acidithiobacillales</taxon>
        <taxon>Acidithiobacillaceae</taxon>
        <taxon>Acidithiobacillus</taxon>
    </lineage>
</organism>
<feature type="compositionally biased region" description="Polar residues" evidence="1">
    <location>
        <begin position="269"/>
        <end position="282"/>
    </location>
</feature>
<dbReference type="InterPro" id="IPR003593">
    <property type="entry name" value="AAA+_ATPase"/>
</dbReference>
<feature type="domain" description="AAA+ ATPase" evidence="2">
    <location>
        <begin position="560"/>
        <end position="764"/>
    </location>
</feature>
<feature type="region of interest" description="Disordered" evidence="1">
    <location>
        <begin position="263"/>
        <end position="298"/>
    </location>
</feature>
<dbReference type="RefSeq" id="WP_065966220.1">
    <property type="nucleotide sequence ID" value="NZ_LWSA01000156.1"/>
</dbReference>
<dbReference type="SUPFAM" id="SSF52540">
    <property type="entry name" value="P-loop containing nucleoside triphosphate hydrolases"/>
    <property type="match status" value="1"/>
</dbReference>
<dbReference type="NCBIfam" id="NF041492">
    <property type="entry name" value="MobF"/>
    <property type="match status" value="1"/>
</dbReference>
<dbReference type="SUPFAM" id="SSF55464">
    <property type="entry name" value="Origin of replication-binding domain, RBD-like"/>
    <property type="match status" value="1"/>
</dbReference>
<sequence>MINFQVISGKNSMSGAMGAAKYPQEKQEIHHKKDGTEYSTGYYTEDGGAPSEWLGKGAEVQGLQGAVNENDLANAYLGHIKDGTDISSRGGKGADADRRYAMDLTLSAPKSVSIAALAGGDERLIAAHDKAVKAAMSYVEKEMIYARKGKGGAESEFTGNAVIASHRHETSRTVDGIADPQLHTHNLVLNQTQREDGTWVSARLDFGHNNEKFNVLDSIYKAELAKEVKAAGYEIEHTKDGFEIKGITRENIEDFSRRKTQIDTALEDSGTNRNESSAQQRDAANLRTRGHKSQLNDVDQKYEWRQRVREKGMDLQSLREKSELRAEQQKSNGQEKAITGKDAVKSAIHHLSERDSTFSKTALMDEALKAGLGDVSHAEIEKAINARAGGLVAAGEIDRGEGKKEEQFTTKTAVLREAEILQRAKDGKGKAEAIIPTPHITRSQENQSVVENDVLFTEKELDDGKQQQQQTGNQITGSQKVESQPPDGMRNLSERHLDENQIRENSGVLSDHALSDRSGNIDLRRANDRVNAVIVEREAKQGFSFSDGQKAGVDLALTSTDRHIGIVGAAGAGKTTSMSLIVEQYQKAGYEMIGVAPSAAAAKELQAAGCNDTRTLASALLQKQEQNGQNQEQPKRLYVLDEAGMVSAKDYDAFFKKADAENARTLSVGDPLQLQSVEAGSAYKQLLETGAIAHAKIDEIQRQRDPQLKAIAQAFAKGDAEKGVDLAKPYMQQVSFNKEDGKSAKTDALATAAADAYLDLSPDERSKTLLLAGTNET</sequence>
<dbReference type="Proteomes" id="UP000094893">
    <property type="component" value="Unassembled WGS sequence"/>
</dbReference>
<dbReference type="Gene3D" id="3.40.50.300">
    <property type="entry name" value="P-loop containing nucleotide triphosphate hydrolases"/>
    <property type="match status" value="1"/>
</dbReference>
<dbReference type="InterPro" id="IPR027417">
    <property type="entry name" value="P-loop_NTPase"/>
</dbReference>
<dbReference type="NCBIfam" id="TIGR02686">
    <property type="entry name" value="relax_trwC"/>
    <property type="match status" value="1"/>
</dbReference>
<dbReference type="Pfam" id="PF08751">
    <property type="entry name" value="TrwC"/>
    <property type="match status" value="1"/>
</dbReference>
<accession>A0A1C2I793</accession>
<feature type="compositionally biased region" description="Low complexity" evidence="1">
    <location>
        <begin position="466"/>
        <end position="479"/>
    </location>
</feature>
<dbReference type="SMART" id="SM00382">
    <property type="entry name" value="AAA"/>
    <property type="match status" value="1"/>
</dbReference>
<name>A0A1C2I793_ACITH</name>
<feature type="compositionally biased region" description="Basic and acidic residues" evidence="1">
    <location>
        <begin position="310"/>
        <end position="328"/>
    </location>
</feature>
<proteinExistence type="predicted"/>
<evidence type="ECO:0000313" key="4">
    <source>
        <dbReference type="Proteomes" id="UP000094893"/>
    </source>
</evidence>
<reference evidence="3 4" key="1">
    <citation type="journal article" date="2016" name="Int. J. Mol. Sci.">
        <title>Comparative genomics of the extreme acidophile Acidithiobacillus thiooxidans reveals intraspecific divergence and niche adaptation.</title>
        <authorList>
            <person name="Zhang X."/>
            <person name="Feng X."/>
            <person name="Tao J."/>
            <person name="Ma L."/>
            <person name="Xiao Y."/>
            <person name="Liang Y."/>
            <person name="Liu X."/>
            <person name="Yin H."/>
        </authorList>
    </citation>
    <scope>NUCLEOTIDE SEQUENCE [LARGE SCALE GENOMIC DNA]</scope>
    <source>
        <strain evidence="3 4">A02</strain>
    </source>
</reference>
<protein>
    <recommendedName>
        <fullName evidence="2">AAA+ ATPase domain-containing protein</fullName>
    </recommendedName>
</protein>
<dbReference type="InterPro" id="IPR014862">
    <property type="entry name" value="TrwC"/>
</dbReference>